<gene>
    <name evidence="4" type="ORF">THAOC_18853</name>
</gene>
<comment type="caution">
    <text evidence="4">The sequence shown here is derived from an EMBL/GenBank/DDBJ whole genome shotgun (WGS) entry which is preliminary data.</text>
</comment>
<keyword evidence="3" id="KW-0732">Signal</keyword>
<proteinExistence type="predicted"/>
<evidence type="ECO:0000313" key="4">
    <source>
        <dbReference type="EMBL" id="EJK60741.1"/>
    </source>
</evidence>
<feature type="coiled-coil region" evidence="1">
    <location>
        <begin position="120"/>
        <end position="147"/>
    </location>
</feature>
<feature type="chain" id="PRO_5003841142" evidence="3">
    <location>
        <begin position="22"/>
        <end position="260"/>
    </location>
</feature>
<reference evidence="4 5" key="1">
    <citation type="journal article" date="2012" name="Genome Biol.">
        <title>Genome and low-iron response of an oceanic diatom adapted to chronic iron limitation.</title>
        <authorList>
            <person name="Lommer M."/>
            <person name="Specht M."/>
            <person name="Roy A.S."/>
            <person name="Kraemer L."/>
            <person name="Andreson R."/>
            <person name="Gutowska M.A."/>
            <person name="Wolf J."/>
            <person name="Bergner S.V."/>
            <person name="Schilhabel M.B."/>
            <person name="Klostermeier U.C."/>
            <person name="Beiko R.G."/>
            <person name="Rosenstiel P."/>
            <person name="Hippler M."/>
            <person name="Laroche J."/>
        </authorList>
    </citation>
    <scope>NUCLEOTIDE SEQUENCE [LARGE SCALE GENOMIC DNA]</scope>
    <source>
        <strain evidence="4 5">CCMP1005</strain>
    </source>
</reference>
<keyword evidence="5" id="KW-1185">Reference proteome</keyword>
<name>K0SIB6_THAOC</name>
<evidence type="ECO:0000256" key="2">
    <source>
        <dbReference type="SAM" id="MobiDB-lite"/>
    </source>
</evidence>
<evidence type="ECO:0000256" key="3">
    <source>
        <dbReference type="SAM" id="SignalP"/>
    </source>
</evidence>
<feature type="signal peptide" evidence="3">
    <location>
        <begin position="1"/>
        <end position="21"/>
    </location>
</feature>
<evidence type="ECO:0000256" key="1">
    <source>
        <dbReference type="SAM" id="Coils"/>
    </source>
</evidence>
<protein>
    <submittedName>
        <fullName evidence="4">Uncharacterized protein</fullName>
    </submittedName>
</protein>
<dbReference type="OrthoDB" id="43982at2759"/>
<keyword evidence="1" id="KW-0175">Coiled coil</keyword>
<evidence type="ECO:0000313" key="5">
    <source>
        <dbReference type="Proteomes" id="UP000266841"/>
    </source>
</evidence>
<dbReference type="Proteomes" id="UP000266841">
    <property type="component" value="Unassembled WGS sequence"/>
</dbReference>
<feature type="region of interest" description="Disordered" evidence="2">
    <location>
        <begin position="83"/>
        <end position="104"/>
    </location>
</feature>
<organism evidence="4 5">
    <name type="scientific">Thalassiosira oceanica</name>
    <name type="common">Marine diatom</name>
    <dbReference type="NCBI Taxonomy" id="159749"/>
    <lineage>
        <taxon>Eukaryota</taxon>
        <taxon>Sar</taxon>
        <taxon>Stramenopiles</taxon>
        <taxon>Ochrophyta</taxon>
        <taxon>Bacillariophyta</taxon>
        <taxon>Coscinodiscophyceae</taxon>
        <taxon>Thalassiosirophycidae</taxon>
        <taxon>Thalassiosirales</taxon>
        <taxon>Thalassiosiraceae</taxon>
        <taxon>Thalassiosira</taxon>
    </lineage>
</organism>
<sequence length="260" mass="28352">MTMKRFIAILLLVLSVSRSKAFLTFLNQAEPAVKTIGNDIKGSKILIRLDIGKIASTGANGVPRMTGNRLGIDGLTVELKNDKGDKLPKMPGSDGPNPQLSSGSKGRLYVTFPVWNDSTLKDLRERKQVAEEKAVMAADRLKEHSEKMEATNNLIQKALHFREACKAAEEIDYSGYRSYRSMPLHREMISVNGGLNICTLGTGKKTQKLAPFFPMIRNLNDLSVWTKKDAIFGADHVLLGSASAQAGDLVSANVHSGLSP</sequence>
<dbReference type="AlphaFoldDB" id="K0SIB6"/>
<dbReference type="EMBL" id="AGNL01020735">
    <property type="protein sequence ID" value="EJK60741.1"/>
    <property type="molecule type" value="Genomic_DNA"/>
</dbReference>
<accession>K0SIB6</accession>